<dbReference type="STRING" id="1423813.FC26_GL000330"/>
<evidence type="ECO:0000256" key="11">
    <source>
        <dbReference type="RuleBase" id="RU364115"/>
    </source>
</evidence>
<dbReference type="GO" id="GO:0009307">
    <property type="term" value="P:DNA restriction-modification system"/>
    <property type="evidence" value="ECO:0007669"/>
    <property type="project" value="UniProtKB-KW"/>
</dbReference>
<sequence>MGNEHESEAQLENHLIRRLSAIGYQTITIKDENSLVTHFRDILNQRNANNLNGVPLTDAEFERVENELIGSRSIYEIAQLLRGSDIQPYGKIEIQRDDNTQLFLNFFDGRNWENNIFEVTHQITIPSKYQNRYDVTILINGMPIVQIELKRRGVDYTEAFHQIIRYRNESFRNLFRLVQLFVVSNGEETRYFANGDGNLNANFMFYWTDSENHWLNDIDAFAASFFDRQRLHSLIADYTIFDRSNERMLIMRPYQIYATEAILKQATEHPDRNGYIWHTTGSGKTITSFKASQLLSRLKTTDQIIFLIDRADLDLQTAKNFNSYLPTTVSNEPALDRTDNTASLVKQLQSSDNPLIITTIQKLNNAVKEDSRYKNILEPFHDKHVIFIEDEAHRTQFGDMRKNINKWFKNAEHFGFTGTPIFAENVGIDGRTTETLYDEELHHYLIKDAIRDHNVLGFSIQYIGTIKGKNITDDEQVPGIDTKEAFENDERLKMIVQHIMLNHNQLTANRQYNAIFTVSSTEMALKYYHMFKQLDINHQLNVTTIFTWKANEDDAEEKQDRNEKSARHGLDDVISDYNQKFDTDFDTEHFADYFADVSKRMKEHNAKTPENNIDVLIVVNMFLTGFDSPRLSTLYIDKKLKYQNLIQAFSRTNRIEKKTKPFGNIVSYRNLKKATDDAVKLFSAGSQEDFFVPSYDELAGQFADAISALKKTVPTPAAVDGLFNAGTDQLTKFVLDFREIMRVFSKIRVYDEFEFNKFPGLPEKEMEAYRSKYFDAYREIKKPARTSPDVSILDDIDFEIELLETDRIDVQYIVNLIKTINLDSSRNRKADSNKIRRLLQNADSEELKSKADLLEAFLDEVVPHLDKQSDVGDELNQYLDRRRREEVYQFSEENKVPVSVLNDQLSNYMFYGHTNSEDLTKALNEAGYSFKQKISLKKKLKTFVLSTINRFTISQ</sequence>
<dbReference type="Gene3D" id="1.20.58.2040">
    <property type="match status" value="1"/>
</dbReference>
<keyword evidence="5 11" id="KW-0547">Nucleotide-binding</keyword>
<evidence type="ECO:0000256" key="3">
    <source>
        <dbReference type="ARBA" id="ARBA00011296"/>
    </source>
</evidence>
<keyword evidence="7" id="KW-0255">Endonuclease</keyword>
<dbReference type="Pfam" id="PF04313">
    <property type="entry name" value="HSDR_N"/>
    <property type="match status" value="1"/>
</dbReference>
<dbReference type="InterPro" id="IPR022625">
    <property type="entry name" value="TypeI_RM_Rsu_C"/>
</dbReference>
<dbReference type="PANTHER" id="PTHR30195:SF16">
    <property type="entry name" value="TYPE I RESTRICTION ENZYME ENDONUCLEASE SUBUNIT"/>
    <property type="match status" value="1"/>
</dbReference>
<reference evidence="13 14" key="1">
    <citation type="journal article" date="2015" name="Genome Announc.">
        <title>Expanding the biotechnology potential of lactobacilli through comparative genomics of 213 strains and associated genera.</title>
        <authorList>
            <person name="Sun Z."/>
            <person name="Harris H.M."/>
            <person name="McCann A."/>
            <person name="Guo C."/>
            <person name="Argimon S."/>
            <person name="Zhang W."/>
            <person name="Yang X."/>
            <person name="Jeffery I.B."/>
            <person name="Cooney J.C."/>
            <person name="Kagawa T.F."/>
            <person name="Liu W."/>
            <person name="Song Y."/>
            <person name="Salvetti E."/>
            <person name="Wrobel A."/>
            <person name="Rasinkangas P."/>
            <person name="Parkhill J."/>
            <person name="Rea M.C."/>
            <person name="O'Sullivan O."/>
            <person name="Ritari J."/>
            <person name="Douillard F.P."/>
            <person name="Paul Ross R."/>
            <person name="Yang R."/>
            <person name="Briner A.E."/>
            <person name="Felis G.E."/>
            <person name="de Vos W.M."/>
            <person name="Barrangou R."/>
            <person name="Klaenhammer T.R."/>
            <person name="Caufield P.W."/>
            <person name="Cui Y."/>
            <person name="Zhang H."/>
            <person name="O'Toole P.W."/>
        </authorList>
    </citation>
    <scope>NUCLEOTIDE SEQUENCE [LARGE SCALE GENOMIC DNA]</scope>
    <source>
        <strain evidence="13 14">DSM 20634</strain>
    </source>
</reference>
<keyword evidence="14" id="KW-1185">Reference proteome</keyword>
<dbReference type="Gene3D" id="3.90.1570.50">
    <property type="match status" value="1"/>
</dbReference>
<comment type="function">
    <text evidence="11">Subunit R is required for both nuclease and ATPase activities, but not for modification.</text>
</comment>
<gene>
    <name evidence="13" type="ORF">FC26_GL000330</name>
</gene>
<proteinExistence type="inferred from homology"/>
<dbReference type="PANTHER" id="PTHR30195">
    <property type="entry name" value="TYPE I SITE-SPECIFIC DEOXYRIBONUCLEASE PROTEIN SUBUNIT M AND R"/>
    <property type="match status" value="1"/>
</dbReference>
<dbReference type="Pfam" id="PF12008">
    <property type="entry name" value="EcoR124_C"/>
    <property type="match status" value="1"/>
</dbReference>
<comment type="catalytic activity">
    <reaction evidence="1 11">
        <text>Endonucleolytic cleavage of DNA to give random double-stranded fragments with terminal 5'-phosphates, ATP is simultaneously hydrolyzed.</text>
        <dbReference type="EC" id="3.1.21.3"/>
    </reaction>
</comment>
<keyword evidence="9 11" id="KW-0067">ATP-binding</keyword>
<dbReference type="NCBIfam" id="TIGR00348">
    <property type="entry name" value="hsdR"/>
    <property type="match status" value="1"/>
</dbReference>
<evidence type="ECO:0000313" key="14">
    <source>
        <dbReference type="Proteomes" id="UP000051733"/>
    </source>
</evidence>
<organism evidence="13 14">
    <name type="scientific">Paucilactobacillus vaccinostercus DSM 20634</name>
    <dbReference type="NCBI Taxonomy" id="1423813"/>
    <lineage>
        <taxon>Bacteria</taxon>
        <taxon>Bacillati</taxon>
        <taxon>Bacillota</taxon>
        <taxon>Bacilli</taxon>
        <taxon>Lactobacillales</taxon>
        <taxon>Lactobacillaceae</taxon>
        <taxon>Paucilactobacillus</taxon>
    </lineage>
</organism>
<dbReference type="InterPro" id="IPR051268">
    <property type="entry name" value="Type-I_R_enzyme_R_subunit"/>
</dbReference>
<dbReference type="SUPFAM" id="SSF52540">
    <property type="entry name" value="P-loop containing nucleoside triphosphate hydrolases"/>
    <property type="match status" value="2"/>
</dbReference>
<evidence type="ECO:0000256" key="7">
    <source>
        <dbReference type="ARBA" id="ARBA00022759"/>
    </source>
</evidence>
<dbReference type="AlphaFoldDB" id="A0A0R2A109"/>
<dbReference type="InterPro" id="IPR007409">
    <property type="entry name" value="Restrct_endonuc_type1_HsdR_N"/>
</dbReference>
<evidence type="ECO:0000256" key="2">
    <source>
        <dbReference type="ARBA" id="ARBA00008598"/>
    </source>
</evidence>
<dbReference type="Proteomes" id="UP000051733">
    <property type="component" value="Unassembled WGS sequence"/>
</dbReference>
<dbReference type="Pfam" id="PF18766">
    <property type="entry name" value="SWI2_SNF2"/>
    <property type="match status" value="1"/>
</dbReference>
<keyword evidence="6 11" id="KW-0680">Restriction system</keyword>
<evidence type="ECO:0000259" key="12">
    <source>
        <dbReference type="SMART" id="SM00487"/>
    </source>
</evidence>
<dbReference type="EC" id="3.1.21.3" evidence="11"/>
<name>A0A0R2A109_9LACO</name>
<dbReference type="Pfam" id="PF22679">
    <property type="entry name" value="T1R_D3-like"/>
    <property type="match status" value="1"/>
</dbReference>
<dbReference type="RefSeq" id="WP_057780123.1">
    <property type="nucleotide sequence ID" value="NZ_AYYY01000061.1"/>
</dbReference>
<protein>
    <recommendedName>
        <fullName evidence="11">Type I restriction enzyme endonuclease subunit</fullName>
        <shortName evidence="11">R protein</shortName>
        <ecNumber evidence="11">3.1.21.3</ecNumber>
    </recommendedName>
    <alternativeName>
        <fullName evidence="11">Type-1 restriction enzyme R protein</fullName>
    </alternativeName>
</protein>
<dbReference type="OrthoDB" id="9758243at2"/>
<evidence type="ECO:0000313" key="13">
    <source>
        <dbReference type="EMBL" id="KRM60846.1"/>
    </source>
</evidence>
<dbReference type="GO" id="GO:0009035">
    <property type="term" value="F:type I site-specific deoxyribonuclease activity"/>
    <property type="evidence" value="ECO:0007669"/>
    <property type="project" value="UniProtKB-EC"/>
</dbReference>
<keyword evidence="4" id="KW-0540">Nuclease</keyword>
<evidence type="ECO:0000256" key="5">
    <source>
        <dbReference type="ARBA" id="ARBA00022741"/>
    </source>
</evidence>
<feature type="domain" description="Helicase ATP-binding" evidence="12">
    <location>
        <begin position="247"/>
        <end position="444"/>
    </location>
</feature>
<dbReference type="CDD" id="cd18800">
    <property type="entry name" value="SF2_C_EcoR124I-like"/>
    <property type="match status" value="1"/>
</dbReference>
<keyword evidence="8 11" id="KW-0378">Hydrolase</keyword>
<dbReference type="CDD" id="cd22332">
    <property type="entry name" value="HsdR_N"/>
    <property type="match status" value="1"/>
</dbReference>
<dbReference type="InterPro" id="IPR004473">
    <property type="entry name" value="Restrct_endonuc_typeI_HsdR"/>
</dbReference>
<evidence type="ECO:0000256" key="10">
    <source>
        <dbReference type="ARBA" id="ARBA00023125"/>
    </source>
</evidence>
<dbReference type="GO" id="GO:0003677">
    <property type="term" value="F:DNA binding"/>
    <property type="evidence" value="ECO:0007669"/>
    <property type="project" value="UniProtKB-KW"/>
</dbReference>
<dbReference type="PATRIC" id="fig|1423813.3.peg.338"/>
<dbReference type="InterPro" id="IPR014001">
    <property type="entry name" value="Helicase_ATP-bd"/>
</dbReference>
<dbReference type="InterPro" id="IPR027417">
    <property type="entry name" value="P-loop_NTPase"/>
</dbReference>
<dbReference type="InterPro" id="IPR040980">
    <property type="entry name" value="SWI2_SNF2"/>
</dbReference>
<accession>A0A0R2A109</accession>
<dbReference type="GO" id="GO:0005524">
    <property type="term" value="F:ATP binding"/>
    <property type="evidence" value="ECO:0007669"/>
    <property type="project" value="UniProtKB-KW"/>
</dbReference>
<dbReference type="SMART" id="SM00487">
    <property type="entry name" value="DEXDc"/>
    <property type="match status" value="1"/>
</dbReference>
<evidence type="ECO:0000256" key="1">
    <source>
        <dbReference type="ARBA" id="ARBA00000851"/>
    </source>
</evidence>
<comment type="similarity">
    <text evidence="2 11">Belongs to the HsdR family.</text>
</comment>
<dbReference type="Gene3D" id="3.40.50.300">
    <property type="entry name" value="P-loop containing nucleotide triphosphate hydrolases"/>
    <property type="match status" value="2"/>
</dbReference>
<dbReference type="EMBL" id="AYYY01000061">
    <property type="protein sequence ID" value="KRM60846.1"/>
    <property type="molecule type" value="Genomic_DNA"/>
</dbReference>
<keyword evidence="10 11" id="KW-0238">DNA-binding</keyword>
<evidence type="ECO:0000256" key="8">
    <source>
        <dbReference type="ARBA" id="ARBA00022801"/>
    </source>
</evidence>
<evidence type="ECO:0000256" key="9">
    <source>
        <dbReference type="ARBA" id="ARBA00022840"/>
    </source>
</evidence>
<evidence type="ECO:0000256" key="4">
    <source>
        <dbReference type="ARBA" id="ARBA00022722"/>
    </source>
</evidence>
<evidence type="ECO:0000256" key="6">
    <source>
        <dbReference type="ARBA" id="ARBA00022747"/>
    </source>
</evidence>
<dbReference type="CDD" id="cd18030">
    <property type="entry name" value="DEXHc_RE_I_HsdR"/>
    <property type="match status" value="1"/>
</dbReference>
<comment type="caution">
    <text evidence="13">The sequence shown here is derived from an EMBL/GenBank/DDBJ whole genome shotgun (WGS) entry which is preliminary data.</text>
</comment>
<comment type="subunit">
    <text evidence="3 11">The type I restriction/modification system is composed of three polypeptides R, M and S.</text>
</comment>
<dbReference type="InterPro" id="IPR055180">
    <property type="entry name" value="HsdR_RecA-like_helicase_dom_2"/>
</dbReference>